<evidence type="ECO:0000313" key="10">
    <source>
        <dbReference type="Proteomes" id="UP000053317"/>
    </source>
</evidence>
<feature type="transmembrane region" description="Helical" evidence="7">
    <location>
        <begin position="185"/>
        <end position="201"/>
    </location>
</feature>
<dbReference type="PANTHER" id="PTHR43341">
    <property type="entry name" value="AMINO ACID PERMEASE"/>
    <property type="match status" value="1"/>
</dbReference>
<dbReference type="GO" id="GO:0015171">
    <property type="term" value="F:amino acid transmembrane transporter activity"/>
    <property type="evidence" value="ECO:0007669"/>
    <property type="project" value="TreeGrafter"/>
</dbReference>
<feature type="transmembrane region" description="Helical" evidence="7">
    <location>
        <begin position="105"/>
        <end position="124"/>
    </location>
</feature>
<reference evidence="9 10" key="1">
    <citation type="submission" date="2015-05" db="EMBL/GenBank/DDBJ databases">
        <title>Distinctive expansion of gene families associated with plant cell wall degradation and secondary metabolism in the genomes of grapevine trunk pathogens.</title>
        <authorList>
            <person name="Lawrence D.P."/>
            <person name="Travadon R."/>
            <person name="Rolshausen P.E."/>
            <person name="Baumgartner K."/>
        </authorList>
    </citation>
    <scope>NUCLEOTIDE SEQUENCE [LARGE SCALE GENOMIC DNA]</scope>
    <source>
        <strain evidence="9">UCRPC4</strain>
    </source>
</reference>
<keyword evidence="4" id="KW-0029">Amino-acid transport</keyword>
<sequence>MLSAIENGNGVAKSPFVIAMKNLDIPFLPDLVNAVVITSAWSCTNCLLFQASRAVFGLAKHGRAPTIFAKATKSGVPLPALILSIAVASLAFMTCNTASAKVFNWFINLGSTAIMIAYILKLVANLRFHAGLRAQGRDLNSNPLPFKSRLTPYSNYFALLGVGLILLTNGYGVFINGYWSFQDFFTAYFTIVLYLVIYLGWKIIKKTKFVRATETDLATGLREVEEHEVQLITKEPATRYERFMDFLW</sequence>
<dbReference type="AlphaFoldDB" id="A0A0G2E6L9"/>
<dbReference type="PANTHER" id="PTHR43341:SF1">
    <property type="entry name" value="GENERAL AMINO-ACID PERMEASE GAP1"/>
    <property type="match status" value="1"/>
</dbReference>
<dbReference type="Pfam" id="PF00324">
    <property type="entry name" value="AA_permease"/>
    <property type="match status" value="1"/>
</dbReference>
<dbReference type="EMBL" id="LCWF01000118">
    <property type="protein sequence ID" value="KKY18677.1"/>
    <property type="molecule type" value="Genomic_DNA"/>
</dbReference>
<name>A0A0G2E6L9_PHACM</name>
<comment type="caution">
    <text evidence="9">The sequence shown here is derived from an EMBL/GenBank/DDBJ whole genome shotgun (WGS) entry which is preliminary data.</text>
</comment>
<keyword evidence="10" id="KW-1185">Reference proteome</keyword>
<proteinExistence type="predicted"/>
<keyword evidence="3 7" id="KW-0812">Transmembrane</keyword>
<organism evidence="9 10">
    <name type="scientific">Phaeomoniella chlamydospora</name>
    <name type="common">Phaeoacremonium chlamydosporum</name>
    <dbReference type="NCBI Taxonomy" id="158046"/>
    <lineage>
        <taxon>Eukaryota</taxon>
        <taxon>Fungi</taxon>
        <taxon>Dikarya</taxon>
        <taxon>Ascomycota</taxon>
        <taxon>Pezizomycotina</taxon>
        <taxon>Eurotiomycetes</taxon>
        <taxon>Chaetothyriomycetidae</taxon>
        <taxon>Phaeomoniellales</taxon>
        <taxon>Phaeomoniellaceae</taxon>
        <taxon>Phaeomoniella</taxon>
    </lineage>
</organism>
<dbReference type="InterPro" id="IPR004841">
    <property type="entry name" value="AA-permease/SLC12A_dom"/>
</dbReference>
<evidence type="ECO:0000259" key="8">
    <source>
        <dbReference type="Pfam" id="PF00324"/>
    </source>
</evidence>
<dbReference type="Proteomes" id="UP000053317">
    <property type="component" value="Unassembled WGS sequence"/>
</dbReference>
<dbReference type="InterPro" id="IPR050524">
    <property type="entry name" value="APC_YAT"/>
</dbReference>
<evidence type="ECO:0000256" key="3">
    <source>
        <dbReference type="ARBA" id="ARBA00022692"/>
    </source>
</evidence>
<evidence type="ECO:0000313" key="9">
    <source>
        <dbReference type="EMBL" id="KKY18677.1"/>
    </source>
</evidence>
<evidence type="ECO:0000256" key="7">
    <source>
        <dbReference type="SAM" id="Phobius"/>
    </source>
</evidence>
<keyword evidence="6 7" id="KW-0472">Membrane</keyword>
<evidence type="ECO:0000256" key="6">
    <source>
        <dbReference type="ARBA" id="ARBA00023136"/>
    </source>
</evidence>
<dbReference type="Gene3D" id="1.20.1740.10">
    <property type="entry name" value="Amino acid/polyamine transporter I"/>
    <property type="match status" value="1"/>
</dbReference>
<evidence type="ECO:0000256" key="5">
    <source>
        <dbReference type="ARBA" id="ARBA00022989"/>
    </source>
</evidence>
<evidence type="ECO:0000256" key="2">
    <source>
        <dbReference type="ARBA" id="ARBA00022448"/>
    </source>
</evidence>
<dbReference type="OrthoDB" id="3900342at2759"/>
<gene>
    <name evidence="9" type="ORF">UCRPC4_g04828</name>
</gene>
<feature type="domain" description="Amino acid permease/ SLC12A" evidence="8">
    <location>
        <begin position="10"/>
        <end position="209"/>
    </location>
</feature>
<evidence type="ECO:0000256" key="4">
    <source>
        <dbReference type="ARBA" id="ARBA00022970"/>
    </source>
</evidence>
<comment type="subcellular location">
    <subcellularLocation>
        <location evidence="1">Membrane</location>
        <topology evidence="1">Multi-pass membrane protein</topology>
    </subcellularLocation>
</comment>
<dbReference type="GO" id="GO:0016020">
    <property type="term" value="C:membrane"/>
    <property type="evidence" value="ECO:0007669"/>
    <property type="project" value="UniProtKB-SubCell"/>
</dbReference>
<reference evidence="9 10" key="2">
    <citation type="submission" date="2015-05" db="EMBL/GenBank/DDBJ databases">
        <authorList>
            <person name="Morales-Cruz A."/>
            <person name="Amrine K.C."/>
            <person name="Cantu D."/>
        </authorList>
    </citation>
    <scope>NUCLEOTIDE SEQUENCE [LARGE SCALE GENOMIC DNA]</scope>
    <source>
        <strain evidence="9">UCRPC4</strain>
    </source>
</reference>
<evidence type="ECO:0000256" key="1">
    <source>
        <dbReference type="ARBA" id="ARBA00004141"/>
    </source>
</evidence>
<feature type="transmembrane region" description="Helical" evidence="7">
    <location>
        <begin position="156"/>
        <end position="179"/>
    </location>
</feature>
<keyword evidence="2" id="KW-0813">Transport</keyword>
<protein>
    <submittedName>
        <fullName evidence="9">Putative general amino acid permease</fullName>
    </submittedName>
</protein>
<feature type="transmembrane region" description="Helical" evidence="7">
    <location>
        <begin position="76"/>
        <end position="93"/>
    </location>
</feature>
<accession>A0A0G2E6L9</accession>
<keyword evidence="5 7" id="KW-1133">Transmembrane helix</keyword>